<dbReference type="Proteomes" id="UP000055590">
    <property type="component" value="Chromosome"/>
</dbReference>
<dbReference type="STRING" id="1391653.AKJ08_2761"/>
<dbReference type="InterPro" id="IPR029063">
    <property type="entry name" value="SAM-dependent_MTases_sf"/>
</dbReference>
<accession>A0A0K1PGX7</accession>
<dbReference type="OrthoDB" id="5522265at2"/>
<organism evidence="2 3">
    <name type="scientific">Vulgatibacter incomptus</name>
    <dbReference type="NCBI Taxonomy" id="1391653"/>
    <lineage>
        <taxon>Bacteria</taxon>
        <taxon>Pseudomonadati</taxon>
        <taxon>Myxococcota</taxon>
        <taxon>Myxococcia</taxon>
        <taxon>Myxococcales</taxon>
        <taxon>Cystobacterineae</taxon>
        <taxon>Vulgatibacteraceae</taxon>
        <taxon>Vulgatibacter</taxon>
    </lineage>
</organism>
<dbReference type="CDD" id="cd02440">
    <property type="entry name" value="AdoMet_MTases"/>
    <property type="match status" value="1"/>
</dbReference>
<feature type="region of interest" description="Disordered" evidence="1">
    <location>
        <begin position="1"/>
        <end position="35"/>
    </location>
</feature>
<dbReference type="SUPFAM" id="SSF53335">
    <property type="entry name" value="S-adenosyl-L-methionine-dependent methyltransferases"/>
    <property type="match status" value="1"/>
</dbReference>
<dbReference type="Gene3D" id="3.40.50.150">
    <property type="entry name" value="Vaccinia Virus protein VP39"/>
    <property type="match status" value="1"/>
</dbReference>
<protein>
    <submittedName>
        <fullName evidence="2">O-methyl transferase</fullName>
    </submittedName>
</protein>
<gene>
    <name evidence="2" type="ORF">AKJ08_2761</name>
</gene>
<dbReference type="PANTHER" id="PTHR43861">
    <property type="entry name" value="TRANS-ACONITATE 2-METHYLTRANSFERASE-RELATED"/>
    <property type="match status" value="1"/>
</dbReference>
<evidence type="ECO:0000256" key="1">
    <source>
        <dbReference type="SAM" id="MobiDB-lite"/>
    </source>
</evidence>
<evidence type="ECO:0000313" key="3">
    <source>
        <dbReference type="Proteomes" id="UP000055590"/>
    </source>
</evidence>
<evidence type="ECO:0000313" key="2">
    <source>
        <dbReference type="EMBL" id="AKU92374.1"/>
    </source>
</evidence>
<sequence>MRGARPIDQEANRLGENVVPGRSPAGPRLVEPPAPRRSALARELRRFINANRSASHEVNKLCAERLGRVDGSSQFPRHLDRLLRPAMRVVDLGGGKHPAISPEQKQRLGLHVVGVDISSRELEQAPAGAYDEAVEADASSFVRPGSADLVLAQALTEHVKDTRAMWRSIYATLVPGGRTLHFIPNGRALFARLNRLLPEEAKRFLLYRIYPESVQYLGFPAFYDRCSPGETRRVLREVGFRQVRIQPYYSSNYFAFLLPAHLANVSLQLLAQAAEDEDRCQSFVVEAMK</sequence>
<feature type="compositionally biased region" description="Basic and acidic residues" evidence="1">
    <location>
        <begin position="1"/>
        <end position="13"/>
    </location>
</feature>
<name>A0A0K1PGX7_9BACT</name>
<reference evidence="2 3" key="1">
    <citation type="submission" date="2015-08" db="EMBL/GenBank/DDBJ databases">
        <authorList>
            <person name="Babu N.S."/>
            <person name="Beckwith C.J."/>
            <person name="Beseler K.G."/>
            <person name="Brison A."/>
            <person name="Carone J.V."/>
            <person name="Caskin T.P."/>
            <person name="Diamond M."/>
            <person name="Durham M.E."/>
            <person name="Foxe J.M."/>
            <person name="Go M."/>
            <person name="Henderson B.A."/>
            <person name="Jones I.B."/>
            <person name="McGettigan J.A."/>
            <person name="Micheletti S.J."/>
            <person name="Nasrallah M.E."/>
            <person name="Ortiz D."/>
            <person name="Piller C.R."/>
            <person name="Privatt S.R."/>
            <person name="Schneider S.L."/>
            <person name="Sharp S."/>
            <person name="Smith T.C."/>
            <person name="Stanton J.D."/>
            <person name="Ullery H.E."/>
            <person name="Wilson R.J."/>
            <person name="Serrano M.G."/>
            <person name="Buck G."/>
            <person name="Lee V."/>
            <person name="Wang Y."/>
            <person name="Carvalho R."/>
            <person name="Voegtly L."/>
            <person name="Shi R."/>
            <person name="Duckworth R."/>
            <person name="Johnson A."/>
            <person name="Loviza R."/>
            <person name="Walstead R."/>
            <person name="Shah Z."/>
            <person name="Kiflezghi M."/>
            <person name="Wade K."/>
            <person name="Ball S.L."/>
            <person name="Bradley K.W."/>
            <person name="Asai D.J."/>
            <person name="Bowman C.A."/>
            <person name="Russell D.A."/>
            <person name="Pope W.H."/>
            <person name="Jacobs-Sera D."/>
            <person name="Hendrix R.W."/>
            <person name="Hatfull G.F."/>
        </authorList>
    </citation>
    <scope>NUCLEOTIDE SEQUENCE [LARGE SCALE GENOMIC DNA]</scope>
    <source>
        <strain evidence="2 3">DSM 27710</strain>
    </source>
</reference>
<proteinExistence type="predicted"/>
<dbReference type="EMBL" id="CP012332">
    <property type="protein sequence ID" value="AKU92374.1"/>
    <property type="molecule type" value="Genomic_DNA"/>
</dbReference>
<dbReference type="GO" id="GO:0016740">
    <property type="term" value="F:transferase activity"/>
    <property type="evidence" value="ECO:0007669"/>
    <property type="project" value="UniProtKB-KW"/>
</dbReference>
<keyword evidence="2" id="KW-0808">Transferase</keyword>
<dbReference type="PANTHER" id="PTHR43861:SF1">
    <property type="entry name" value="TRANS-ACONITATE 2-METHYLTRANSFERASE"/>
    <property type="match status" value="1"/>
</dbReference>
<keyword evidence="3" id="KW-1185">Reference proteome</keyword>
<dbReference type="PATRIC" id="fig|1391653.3.peg.2872"/>
<dbReference type="KEGG" id="vin:AKJ08_2761"/>
<dbReference type="Pfam" id="PF13489">
    <property type="entry name" value="Methyltransf_23"/>
    <property type="match status" value="1"/>
</dbReference>
<dbReference type="AlphaFoldDB" id="A0A0K1PGX7"/>